<evidence type="ECO:0000256" key="6">
    <source>
        <dbReference type="SAM" id="Coils"/>
    </source>
</evidence>
<evidence type="ECO:0000256" key="3">
    <source>
        <dbReference type="ARBA" id="ARBA00022553"/>
    </source>
</evidence>
<feature type="coiled-coil region" evidence="6">
    <location>
        <begin position="337"/>
        <end position="364"/>
    </location>
</feature>
<dbReference type="EC" id="2.7.13.3" evidence="2"/>
<evidence type="ECO:0000259" key="8">
    <source>
        <dbReference type="PROSITE" id="PS50109"/>
    </source>
</evidence>
<dbReference type="EMBL" id="CP134878">
    <property type="protein sequence ID" value="WNM18423.1"/>
    <property type="molecule type" value="Genomic_DNA"/>
</dbReference>
<proteinExistence type="predicted"/>
<dbReference type="SMART" id="SM00387">
    <property type="entry name" value="HATPase_c"/>
    <property type="match status" value="1"/>
</dbReference>
<dbReference type="PROSITE" id="PS50005">
    <property type="entry name" value="TPR"/>
    <property type="match status" value="1"/>
</dbReference>
<evidence type="ECO:0000256" key="1">
    <source>
        <dbReference type="ARBA" id="ARBA00000085"/>
    </source>
</evidence>
<dbReference type="InterPro" id="IPR004358">
    <property type="entry name" value="Sig_transdc_His_kin-like_C"/>
</dbReference>
<keyword evidence="3 4" id="KW-0597">Phosphoprotein</keyword>
<dbReference type="InterPro" id="IPR005467">
    <property type="entry name" value="His_kinase_dom"/>
</dbReference>
<evidence type="ECO:0000256" key="4">
    <source>
        <dbReference type="PROSITE-ProRule" id="PRU00169"/>
    </source>
</evidence>
<dbReference type="EMBL" id="CP134890">
    <property type="protein sequence ID" value="WNM22474.1"/>
    <property type="molecule type" value="Genomic_DNA"/>
</dbReference>
<dbReference type="FunFam" id="3.30.565.10:FF:000010">
    <property type="entry name" value="Sensor histidine kinase RcsC"/>
    <property type="match status" value="1"/>
</dbReference>
<dbReference type="Gene3D" id="1.25.40.10">
    <property type="entry name" value="Tetratricopeptide repeat domain"/>
    <property type="match status" value="1"/>
</dbReference>
<dbReference type="SUPFAM" id="SSF55874">
    <property type="entry name" value="ATPase domain of HSP90 chaperone/DNA topoisomerase II/histidine kinase"/>
    <property type="match status" value="1"/>
</dbReference>
<dbReference type="Proteomes" id="UP001304515">
    <property type="component" value="Chromosome"/>
</dbReference>
<dbReference type="SMART" id="SM00448">
    <property type="entry name" value="REC"/>
    <property type="match status" value="1"/>
</dbReference>
<keyword evidence="7" id="KW-1133">Transmembrane helix</keyword>
<dbReference type="InterPro" id="IPR036097">
    <property type="entry name" value="HisK_dim/P_sf"/>
</dbReference>
<keyword evidence="12" id="KW-1185">Reference proteome</keyword>
<keyword evidence="7" id="KW-0812">Transmembrane</keyword>
<dbReference type="AlphaFoldDB" id="A0AA96ETZ0"/>
<dbReference type="Gene3D" id="1.10.287.130">
    <property type="match status" value="1"/>
</dbReference>
<dbReference type="RefSeq" id="WP_313322328.1">
    <property type="nucleotide sequence ID" value="NZ_CP134878.1"/>
</dbReference>
<evidence type="ECO:0000256" key="5">
    <source>
        <dbReference type="PROSITE-ProRule" id="PRU00339"/>
    </source>
</evidence>
<name>A0AA96ETZ0_9FLAO</name>
<dbReference type="PANTHER" id="PTHR45339:SF3">
    <property type="entry name" value="HISTIDINE KINASE"/>
    <property type="match status" value="1"/>
</dbReference>
<dbReference type="InterPro" id="IPR003594">
    <property type="entry name" value="HATPase_dom"/>
</dbReference>
<reference evidence="10 12" key="1">
    <citation type="submission" date="2023-09" db="EMBL/GenBank/DDBJ databases">
        <title>Flavobacterium sp. a novel bacteria isolate from Pepper rhizosphere.</title>
        <authorList>
            <person name="Peng Y."/>
            <person name="Lee J."/>
        </authorList>
    </citation>
    <scope>NUCLEOTIDE SEQUENCE</scope>
    <source>
        <strain evidence="10">PMR2A8</strain>
        <strain evidence="11 12">PMTSA4</strain>
    </source>
</reference>
<dbReference type="InterPro" id="IPR011990">
    <property type="entry name" value="TPR-like_helical_dom_sf"/>
</dbReference>
<feature type="modified residue" description="4-aspartylphosphate" evidence="4">
    <location>
        <position position="663"/>
    </location>
</feature>
<gene>
    <name evidence="11" type="ORF">RN605_03710</name>
    <name evidence="10" type="ORF">RN608_10410</name>
</gene>
<dbReference type="InterPro" id="IPR001789">
    <property type="entry name" value="Sig_transdc_resp-reg_receiver"/>
</dbReference>
<protein>
    <recommendedName>
        <fullName evidence="2">histidine kinase</fullName>
        <ecNumber evidence="2">2.7.13.3</ecNumber>
    </recommendedName>
</protein>
<dbReference type="PROSITE" id="PS50110">
    <property type="entry name" value="RESPONSE_REGULATORY"/>
    <property type="match status" value="1"/>
</dbReference>
<feature type="domain" description="Histidine kinase" evidence="8">
    <location>
        <begin position="371"/>
        <end position="591"/>
    </location>
</feature>
<feature type="coiled-coil region" evidence="6">
    <location>
        <begin position="278"/>
        <end position="305"/>
    </location>
</feature>
<dbReference type="SMART" id="SM00028">
    <property type="entry name" value="TPR"/>
    <property type="match status" value="3"/>
</dbReference>
<dbReference type="Pfam" id="PF02518">
    <property type="entry name" value="HATPase_c"/>
    <property type="match status" value="1"/>
</dbReference>
<evidence type="ECO:0000256" key="2">
    <source>
        <dbReference type="ARBA" id="ARBA00012438"/>
    </source>
</evidence>
<dbReference type="InterPro" id="IPR019734">
    <property type="entry name" value="TPR_rpt"/>
</dbReference>
<feature type="domain" description="Response regulatory" evidence="9">
    <location>
        <begin position="614"/>
        <end position="728"/>
    </location>
</feature>
<dbReference type="PANTHER" id="PTHR45339">
    <property type="entry name" value="HYBRID SIGNAL TRANSDUCTION HISTIDINE KINASE J"/>
    <property type="match status" value="1"/>
</dbReference>
<dbReference type="Gene3D" id="3.40.50.2300">
    <property type="match status" value="1"/>
</dbReference>
<accession>A0AA96ETZ0</accession>
<evidence type="ECO:0000313" key="12">
    <source>
        <dbReference type="Proteomes" id="UP001304515"/>
    </source>
</evidence>
<evidence type="ECO:0000259" key="9">
    <source>
        <dbReference type="PROSITE" id="PS50110"/>
    </source>
</evidence>
<dbReference type="InterPro" id="IPR036890">
    <property type="entry name" value="HATPase_C_sf"/>
</dbReference>
<comment type="catalytic activity">
    <reaction evidence="1">
        <text>ATP + protein L-histidine = ADP + protein N-phospho-L-histidine.</text>
        <dbReference type="EC" id="2.7.13.3"/>
    </reaction>
</comment>
<dbReference type="KEGG" id="fcj:RN605_03710"/>
<dbReference type="InterPro" id="IPR011006">
    <property type="entry name" value="CheY-like_superfamily"/>
</dbReference>
<sequence>MNSINKFLLTIISFFVFNSFFAQKNNVEEKSLIKKYLRNAVDEFGDAHYDKALSSSKEALIKSYSINDNSYIAQSYNTIAAIYDECSDSKRAIEFYEKALKFAKLVKNDTLNNWIYGNLGSAYYFNDVDVKKGIEYYKKSIEFAEKIKDSSQIVYGKLNLASAYFADKDYENVEFLINQLRSYVLKKGTQDAKLSFYILQGMQNTYLKDKAEAEKNYFNALKIANETENYSFVLNIYENLKKHYKEFDEKDLEEKYSAKHDSLHKELYSEDKMTSLEKQALGIELDEYKIQLEKIEDQSEKSTKIIKTSKLVLILFMVIVIILLLLLLTLYKSIKTREKLNLELKYANDELQIAKEKAEEASRLKSQFVSTITHELRTPLYGVIGITNILLDEHKELANSPHLKSLKFSAKYLLSLVNDVLQINKIEEKKLVLEDLIFNLADEIETIKSSIEYIADKNNNKLVIEIDTEIPEFLIGDKLRLSQIIMNLMSNALKFTKNGEVSITADLERIENTTYYIAFKVKDNGVGIAEEHQKNIFDKFVQIERKEEDYQGTGLGLSIVSSLIKLFNSEIKLESEEGVGTTFSFTIGFEHDEEKSRAIINEIEVDLSLQHTYNILVIEDNKINQLVTKKIIQNSNLNCTIVDDGYAALVAIERENFDVILMDINMPLINGFETTRKIREKGYKMPIVALTAFDKQEVSDEVFASGMNDILIKPFEPTKLYQIISNHLHKKESDD</sequence>
<keyword evidence="5" id="KW-0802">TPR repeat</keyword>
<evidence type="ECO:0000313" key="11">
    <source>
        <dbReference type="EMBL" id="WNM22474.1"/>
    </source>
</evidence>
<organism evidence="10">
    <name type="scientific">Flavobacterium capsici</name>
    <dbReference type="NCBI Taxonomy" id="3075618"/>
    <lineage>
        <taxon>Bacteria</taxon>
        <taxon>Pseudomonadati</taxon>
        <taxon>Bacteroidota</taxon>
        <taxon>Flavobacteriia</taxon>
        <taxon>Flavobacteriales</taxon>
        <taxon>Flavobacteriaceae</taxon>
        <taxon>Flavobacterium</taxon>
    </lineage>
</organism>
<dbReference type="SMART" id="SM00388">
    <property type="entry name" value="HisKA"/>
    <property type="match status" value="1"/>
</dbReference>
<evidence type="ECO:0000313" key="10">
    <source>
        <dbReference type="EMBL" id="WNM18423.1"/>
    </source>
</evidence>
<feature type="repeat" description="TPR" evidence="5">
    <location>
        <begin position="73"/>
        <end position="106"/>
    </location>
</feature>
<feature type="transmembrane region" description="Helical" evidence="7">
    <location>
        <begin position="311"/>
        <end position="331"/>
    </location>
</feature>
<dbReference type="SUPFAM" id="SSF52172">
    <property type="entry name" value="CheY-like"/>
    <property type="match status" value="1"/>
</dbReference>
<dbReference type="GO" id="GO:0000155">
    <property type="term" value="F:phosphorelay sensor kinase activity"/>
    <property type="evidence" value="ECO:0007669"/>
    <property type="project" value="InterPro"/>
</dbReference>
<dbReference type="InterPro" id="IPR003661">
    <property type="entry name" value="HisK_dim/P_dom"/>
</dbReference>
<dbReference type="CDD" id="cd00082">
    <property type="entry name" value="HisKA"/>
    <property type="match status" value="1"/>
</dbReference>
<dbReference type="CDD" id="cd16922">
    <property type="entry name" value="HATPase_EvgS-ArcB-TorS-like"/>
    <property type="match status" value="1"/>
</dbReference>
<dbReference type="Pfam" id="PF00072">
    <property type="entry name" value="Response_reg"/>
    <property type="match status" value="1"/>
</dbReference>
<dbReference type="Pfam" id="PF00512">
    <property type="entry name" value="HisKA"/>
    <property type="match status" value="1"/>
</dbReference>
<dbReference type="SUPFAM" id="SSF48452">
    <property type="entry name" value="TPR-like"/>
    <property type="match status" value="1"/>
</dbReference>
<dbReference type="PRINTS" id="PR00344">
    <property type="entry name" value="BCTRLSENSOR"/>
</dbReference>
<dbReference type="PROSITE" id="PS50109">
    <property type="entry name" value="HIS_KIN"/>
    <property type="match status" value="1"/>
</dbReference>
<dbReference type="Gene3D" id="3.30.565.10">
    <property type="entry name" value="Histidine kinase-like ATPase, C-terminal domain"/>
    <property type="match status" value="1"/>
</dbReference>
<keyword evidence="6" id="KW-0175">Coiled coil</keyword>
<accession>A0AA96F2N0</accession>
<dbReference type="SUPFAM" id="SSF47384">
    <property type="entry name" value="Homodimeric domain of signal transducing histidine kinase"/>
    <property type="match status" value="1"/>
</dbReference>
<evidence type="ECO:0000256" key="7">
    <source>
        <dbReference type="SAM" id="Phobius"/>
    </source>
</evidence>
<keyword evidence="7" id="KW-0472">Membrane</keyword>
<dbReference type="CDD" id="cd17546">
    <property type="entry name" value="REC_hyHK_CKI1_RcsC-like"/>
    <property type="match status" value="1"/>
</dbReference>